<evidence type="ECO:0000256" key="7">
    <source>
        <dbReference type="ARBA" id="ARBA00024735"/>
    </source>
</evidence>
<dbReference type="SMART" id="SM00862">
    <property type="entry name" value="Trans_reg_C"/>
    <property type="match status" value="1"/>
</dbReference>
<dbReference type="RefSeq" id="WP_009142548.1">
    <property type="nucleotide sequence ID" value="NZ_GL830951.1"/>
</dbReference>
<dbReference type="AlphaFoldDB" id="E8LI10"/>
<dbReference type="InterPro" id="IPR011006">
    <property type="entry name" value="CheY-like_superfamily"/>
</dbReference>
<dbReference type="GO" id="GO:0005829">
    <property type="term" value="C:cytosol"/>
    <property type="evidence" value="ECO:0007669"/>
    <property type="project" value="TreeGrafter"/>
</dbReference>
<dbReference type="PROSITE" id="PS50110">
    <property type="entry name" value="RESPONSE_REGULATORY"/>
    <property type="match status" value="1"/>
</dbReference>
<accession>E8LI10</accession>
<keyword evidence="6" id="KW-0804">Transcription</keyword>
<dbReference type="InterPro" id="IPR039420">
    <property type="entry name" value="WalR-like"/>
</dbReference>
<organism evidence="12 13">
    <name type="scientific">Succinatimonas hippei (strain DSM 22608 / JCM 16073 / KCTC 15190 / YIT 12066)</name>
    <dbReference type="NCBI Taxonomy" id="762983"/>
    <lineage>
        <taxon>Bacteria</taxon>
        <taxon>Pseudomonadati</taxon>
        <taxon>Pseudomonadota</taxon>
        <taxon>Gammaproteobacteria</taxon>
        <taxon>Aeromonadales</taxon>
        <taxon>Succinivibrionaceae</taxon>
        <taxon>Succinatimonas</taxon>
    </lineage>
</organism>
<evidence type="ECO:0000256" key="2">
    <source>
        <dbReference type="ARBA" id="ARBA00022553"/>
    </source>
</evidence>
<dbReference type="GO" id="GO:0000976">
    <property type="term" value="F:transcription cis-regulatory region binding"/>
    <property type="evidence" value="ECO:0007669"/>
    <property type="project" value="TreeGrafter"/>
</dbReference>
<evidence type="ECO:0000259" key="11">
    <source>
        <dbReference type="PROSITE" id="PS51755"/>
    </source>
</evidence>
<protein>
    <recommendedName>
        <fullName evidence="1">Phosphate regulon transcriptional regulatory protein PhoB</fullName>
    </recommendedName>
</protein>
<keyword evidence="4" id="KW-0805">Transcription regulation</keyword>
<dbReference type="PANTHER" id="PTHR48111:SF1">
    <property type="entry name" value="TWO-COMPONENT RESPONSE REGULATOR ORR33"/>
    <property type="match status" value="1"/>
</dbReference>
<keyword evidence="3" id="KW-0902">Two-component regulatory system</keyword>
<dbReference type="InterPro" id="IPR036388">
    <property type="entry name" value="WH-like_DNA-bd_sf"/>
</dbReference>
<dbReference type="Pfam" id="PF00486">
    <property type="entry name" value="Trans_reg_C"/>
    <property type="match status" value="1"/>
</dbReference>
<evidence type="ECO:0000256" key="8">
    <source>
        <dbReference type="PROSITE-ProRule" id="PRU00169"/>
    </source>
</evidence>
<dbReference type="EMBL" id="AEVO01000013">
    <property type="protein sequence ID" value="EFY07831.1"/>
    <property type="molecule type" value="Genomic_DNA"/>
</dbReference>
<dbReference type="SUPFAM" id="SSF52172">
    <property type="entry name" value="CheY-like"/>
    <property type="match status" value="1"/>
</dbReference>
<comment type="caution">
    <text evidence="12">The sequence shown here is derived from an EMBL/GenBank/DDBJ whole genome shotgun (WGS) entry which is preliminary data.</text>
</comment>
<dbReference type="Gene3D" id="3.40.50.2300">
    <property type="match status" value="1"/>
</dbReference>
<dbReference type="InterPro" id="IPR016032">
    <property type="entry name" value="Sig_transdc_resp-reg_C-effctor"/>
</dbReference>
<keyword evidence="13" id="KW-1185">Reference proteome</keyword>
<dbReference type="Pfam" id="PF00072">
    <property type="entry name" value="Response_reg"/>
    <property type="match status" value="1"/>
</dbReference>
<evidence type="ECO:0000259" key="10">
    <source>
        <dbReference type="PROSITE" id="PS50110"/>
    </source>
</evidence>
<evidence type="ECO:0000256" key="3">
    <source>
        <dbReference type="ARBA" id="ARBA00023012"/>
    </source>
</evidence>
<dbReference type="PANTHER" id="PTHR48111">
    <property type="entry name" value="REGULATOR OF RPOS"/>
    <property type="match status" value="1"/>
</dbReference>
<dbReference type="eggNOG" id="COG0745">
    <property type="taxonomic scope" value="Bacteria"/>
</dbReference>
<evidence type="ECO:0000256" key="1">
    <source>
        <dbReference type="ARBA" id="ARBA00013332"/>
    </source>
</evidence>
<keyword evidence="2 8" id="KW-0597">Phosphoprotein</keyword>
<keyword evidence="5 9" id="KW-0238">DNA-binding</keyword>
<dbReference type="OrthoDB" id="9802426at2"/>
<dbReference type="Gene3D" id="6.10.250.690">
    <property type="match status" value="1"/>
</dbReference>
<dbReference type="GO" id="GO:0006355">
    <property type="term" value="P:regulation of DNA-templated transcription"/>
    <property type="evidence" value="ECO:0007669"/>
    <property type="project" value="InterPro"/>
</dbReference>
<dbReference type="FunFam" id="1.10.10.10:FF:000018">
    <property type="entry name" value="DNA-binding response regulator ResD"/>
    <property type="match status" value="1"/>
</dbReference>
<evidence type="ECO:0000256" key="9">
    <source>
        <dbReference type="PROSITE-ProRule" id="PRU01091"/>
    </source>
</evidence>
<dbReference type="STRING" id="762983.HMPREF9444_00324"/>
<evidence type="ECO:0000313" key="12">
    <source>
        <dbReference type="EMBL" id="EFY07831.1"/>
    </source>
</evidence>
<dbReference type="Proteomes" id="UP000018458">
    <property type="component" value="Unassembled WGS sequence"/>
</dbReference>
<evidence type="ECO:0000256" key="5">
    <source>
        <dbReference type="ARBA" id="ARBA00023125"/>
    </source>
</evidence>
<proteinExistence type="predicted"/>
<gene>
    <name evidence="12" type="ORF">HMPREF9444_00324</name>
</gene>
<dbReference type="PROSITE" id="PS51755">
    <property type="entry name" value="OMPR_PHOB"/>
    <property type="match status" value="1"/>
</dbReference>
<dbReference type="GO" id="GO:0000156">
    <property type="term" value="F:phosphorelay response regulator activity"/>
    <property type="evidence" value="ECO:0007669"/>
    <property type="project" value="TreeGrafter"/>
</dbReference>
<dbReference type="InterPro" id="IPR001867">
    <property type="entry name" value="OmpR/PhoB-type_DNA-bd"/>
</dbReference>
<name>E8LI10_SUCHY</name>
<sequence length="221" mass="25292">MIYCVEDDTNIREIEIYTLKSLGLEAEGFEDGKAFFTALENNVPDLVILDVMLPDLDGIEILKRLKSNHKTRDLPVIMATARGAEFEKVQALDIGADDYLAKPFSMIEMAARVKAVLRRCHKDTSSVITVDKLKINEESRTISVNDIEVDLTYKEFELLLLLVKHEGRVYSREQLLDIVWGTDYDGESRTVDVHIRTLRQKLMSMDYIIKTVRGIGYKAEF</sequence>
<feature type="modified residue" description="4-aspartylphosphate" evidence="8">
    <location>
        <position position="50"/>
    </location>
</feature>
<dbReference type="Gene3D" id="1.10.10.10">
    <property type="entry name" value="Winged helix-like DNA-binding domain superfamily/Winged helix DNA-binding domain"/>
    <property type="match status" value="1"/>
</dbReference>
<evidence type="ECO:0000256" key="6">
    <source>
        <dbReference type="ARBA" id="ARBA00023163"/>
    </source>
</evidence>
<dbReference type="SMART" id="SM00448">
    <property type="entry name" value="REC"/>
    <property type="match status" value="1"/>
</dbReference>
<dbReference type="HOGENOM" id="CLU_000445_30_4_6"/>
<dbReference type="SUPFAM" id="SSF46894">
    <property type="entry name" value="C-terminal effector domain of the bipartite response regulators"/>
    <property type="match status" value="1"/>
</dbReference>
<feature type="domain" description="OmpR/PhoB-type" evidence="11">
    <location>
        <begin position="125"/>
        <end position="221"/>
    </location>
</feature>
<feature type="DNA-binding region" description="OmpR/PhoB-type" evidence="9">
    <location>
        <begin position="125"/>
        <end position="221"/>
    </location>
</feature>
<dbReference type="GO" id="GO:0032993">
    <property type="term" value="C:protein-DNA complex"/>
    <property type="evidence" value="ECO:0007669"/>
    <property type="project" value="TreeGrafter"/>
</dbReference>
<evidence type="ECO:0000256" key="4">
    <source>
        <dbReference type="ARBA" id="ARBA00023015"/>
    </source>
</evidence>
<dbReference type="CDD" id="cd00383">
    <property type="entry name" value="trans_reg_C"/>
    <property type="match status" value="1"/>
</dbReference>
<comment type="function">
    <text evidence="7">This protein is a positive regulator for the phosphate regulon. Transcription of this operon is positively regulated by PhoB and PhoR when phosphate is limited.</text>
</comment>
<evidence type="ECO:0000313" key="13">
    <source>
        <dbReference type="Proteomes" id="UP000018458"/>
    </source>
</evidence>
<dbReference type="InterPro" id="IPR001789">
    <property type="entry name" value="Sig_transdc_resp-reg_receiver"/>
</dbReference>
<feature type="domain" description="Response regulatory" evidence="10">
    <location>
        <begin position="1"/>
        <end position="117"/>
    </location>
</feature>
<reference evidence="12 13" key="1">
    <citation type="submission" date="2011-01" db="EMBL/GenBank/DDBJ databases">
        <authorList>
            <person name="Weinstock G."/>
            <person name="Sodergren E."/>
            <person name="Clifton S."/>
            <person name="Fulton L."/>
            <person name="Fulton B."/>
            <person name="Courtney L."/>
            <person name="Fronick C."/>
            <person name="Harrison M."/>
            <person name="Strong C."/>
            <person name="Farmer C."/>
            <person name="Delahaunty K."/>
            <person name="Markovic C."/>
            <person name="Hall O."/>
            <person name="Minx P."/>
            <person name="Tomlinson C."/>
            <person name="Mitreva M."/>
            <person name="Hou S."/>
            <person name="Chen J."/>
            <person name="Wollam A."/>
            <person name="Pepin K.H."/>
            <person name="Johnson M."/>
            <person name="Bhonagiri V."/>
            <person name="Zhang X."/>
            <person name="Suruliraj S."/>
            <person name="Warren W."/>
            <person name="Chinwalla A."/>
            <person name="Mardis E.R."/>
            <person name="Wilson R.K."/>
        </authorList>
    </citation>
    <scope>NUCLEOTIDE SEQUENCE [LARGE SCALE GENOMIC DNA]</scope>
    <source>
        <strain evidence="13">DSM 22608 / JCM 16073 / KCTC 15190 / YIT 12066</strain>
    </source>
</reference>